<dbReference type="Pfam" id="PF13356">
    <property type="entry name" value="Arm-DNA-bind_3"/>
    <property type="match status" value="1"/>
</dbReference>
<proteinExistence type="inferred from homology"/>
<comment type="similarity">
    <text evidence="1">Belongs to the 'phage' integrase family.</text>
</comment>
<dbReference type="InterPro" id="IPR025166">
    <property type="entry name" value="Integrase_DNA_bind_dom"/>
</dbReference>
<reference evidence="4" key="2">
    <citation type="journal article" date="2014" name="ISME J.">
        <title>Microbial stratification in low pH oxic and suboxic macroscopic growths along an acid mine drainage.</title>
        <authorList>
            <person name="Mendez-Garcia C."/>
            <person name="Mesa V."/>
            <person name="Sprenger R.R."/>
            <person name="Richter M."/>
            <person name="Diez M.S."/>
            <person name="Solano J."/>
            <person name="Bargiela R."/>
            <person name="Golyshina O.V."/>
            <person name="Manteca A."/>
            <person name="Ramos J.L."/>
            <person name="Gallego J.R."/>
            <person name="Llorente I."/>
            <person name="Martins Dos Santos V.A."/>
            <person name="Jensen O.N."/>
            <person name="Pelaez A.I."/>
            <person name="Sanchez J."/>
            <person name="Ferrer M."/>
        </authorList>
    </citation>
    <scope>NUCLEOTIDE SEQUENCE</scope>
</reference>
<organism evidence="4">
    <name type="scientific">mine drainage metagenome</name>
    <dbReference type="NCBI Taxonomy" id="410659"/>
    <lineage>
        <taxon>unclassified sequences</taxon>
        <taxon>metagenomes</taxon>
        <taxon>ecological metagenomes</taxon>
    </lineage>
</organism>
<dbReference type="AlphaFoldDB" id="T1CKR4"/>
<reference evidence="4" key="1">
    <citation type="submission" date="2013-08" db="EMBL/GenBank/DDBJ databases">
        <authorList>
            <person name="Mendez C."/>
            <person name="Richter M."/>
            <person name="Ferrer M."/>
            <person name="Sanchez J."/>
        </authorList>
    </citation>
    <scope>NUCLEOTIDE SEQUENCE</scope>
</reference>
<evidence type="ECO:0000256" key="2">
    <source>
        <dbReference type="ARBA" id="ARBA00022908"/>
    </source>
</evidence>
<dbReference type="GO" id="GO:0015074">
    <property type="term" value="P:DNA integration"/>
    <property type="evidence" value="ECO:0007669"/>
    <property type="project" value="UniProtKB-KW"/>
</dbReference>
<name>T1CKR4_9ZZZZ</name>
<protein>
    <submittedName>
        <fullName evidence="4">Phage integrase family site specific recombinase</fullName>
    </submittedName>
</protein>
<feature type="non-terminal residue" evidence="4">
    <location>
        <position position="1"/>
    </location>
</feature>
<dbReference type="InterPro" id="IPR038488">
    <property type="entry name" value="Integrase_DNA-bd_sf"/>
</dbReference>
<evidence type="ECO:0000259" key="3">
    <source>
        <dbReference type="Pfam" id="PF13356"/>
    </source>
</evidence>
<accession>T1CKR4</accession>
<comment type="caution">
    <text evidence="4">The sequence shown here is derived from an EMBL/GenBank/DDBJ whole genome shotgun (WGS) entry which is preliminary data.</text>
</comment>
<dbReference type="PANTHER" id="PTHR30629:SF2">
    <property type="entry name" value="PROPHAGE INTEGRASE INTS-RELATED"/>
    <property type="match status" value="1"/>
</dbReference>
<gene>
    <name evidence="4" type="ORF">B2A_00522</name>
</gene>
<keyword evidence="2" id="KW-0229">DNA integration</keyword>
<sequence>KEKPYKAADGEGLYIEVTPAGGKLWRLKYRFGGKENRLSFGPWPDITVEAARDKAAEARAVLREGKDPARG</sequence>
<evidence type="ECO:0000313" key="4">
    <source>
        <dbReference type="EMBL" id="EQD68209.1"/>
    </source>
</evidence>
<dbReference type="InterPro" id="IPR050808">
    <property type="entry name" value="Phage_Integrase"/>
</dbReference>
<dbReference type="EMBL" id="AUZZ01000406">
    <property type="protein sequence ID" value="EQD68209.1"/>
    <property type="molecule type" value="Genomic_DNA"/>
</dbReference>
<feature type="domain" description="Integrase DNA-binding" evidence="3">
    <location>
        <begin position="4"/>
        <end position="69"/>
    </location>
</feature>
<dbReference type="PANTHER" id="PTHR30629">
    <property type="entry name" value="PROPHAGE INTEGRASE"/>
    <property type="match status" value="1"/>
</dbReference>
<feature type="non-terminal residue" evidence="4">
    <location>
        <position position="71"/>
    </location>
</feature>
<evidence type="ECO:0000256" key="1">
    <source>
        <dbReference type="ARBA" id="ARBA00008857"/>
    </source>
</evidence>
<dbReference type="Gene3D" id="3.30.160.390">
    <property type="entry name" value="Integrase, DNA-binding domain"/>
    <property type="match status" value="1"/>
</dbReference>